<gene>
    <name evidence="2" type="ORF">Prudu_010929</name>
</gene>
<organism evidence="2">
    <name type="scientific">Prunus dulcis</name>
    <name type="common">Almond</name>
    <name type="synonym">Amygdalus dulcis</name>
    <dbReference type="NCBI Taxonomy" id="3755"/>
    <lineage>
        <taxon>Eukaryota</taxon>
        <taxon>Viridiplantae</taxon>
        <taxon>Streptophyta</taxon>
        <taxon>Embryophyta</taxon>
        <taxon>Tracheophyta</taxon>
        <taxon>Spermatophyta</taxon>
        <taxon>Magnoliopsida</taxon>
        <taxon>eudicotyledons</taxon>
        <taxon>Gunneridae</taxon>
        <taxon>Pentapetalae</taxon>
        <taxon>rosids</taxon>
        <taxon>fabids</taxon>
        <taxon>Rosales</taxon>
        <taxon>Rosaceae</taxon>
        <taxon>Amygdaloideae</taxon>
        <taxon>Amygdaleae</taxon>
        <taxon>Prunus</taxon>
    </lineage>
</organism>
<reference evidence="2" key="1">
    <citation type="journal article" date="2019" name="Science">
        <title>Mutation of a bHLH transcription factor allowed almond domestication.</title>
        <authorList>
            <person name="Sanchez-Perez R."/>
            <person name="Pavan S."/>
            <person name="Mazzeo R."/>
            <person name="Moldovan C."/>
            <person name="Aiese Cigliano R."/>
            <person name="Del Cueto J."/>
            <person name="Ricciardi F."/>
            <person name="Lotti C."/>
            <person name="Ricciardi L."/>
            <person name="Dicenta F."/>
            <person name="Lopez-Marques R.L."/>
            <person name="Lindberg Moller B."/>
        </authorList>
    </citation>
    <scope>NUCLEOTIDE SEQUENCE</scope>
</reference>
<sequence>MSIQKNLIYYLPSTHLLKLARLKMRRNKRIVSVRCCRNFTDRLLLERQNVGSSRPMRSSGCKAHLSGSRMANNKKAEDIKPKQPHTASMEIELKLFTGKENFTFWQRHMKHVITQ</sequence>
<name>A0A4Y1R9I7_PRUDU</name>
<evidence type="ECO:0000313" key="2">
    <source>
        <dbReference type="EMBL" id="BBH00833.1"/>
    </source>
</evidence>
<feature type="region of interest" description="Disordered" evidence="1">
    <location>
        <begin position="51"/>
        <end position="85"/>
    </location>
</feature>
<accession>A0A4Y1R9I7</accession>
<proteinExistence type="predicted"/>
<dbReference type="AlphaFoldDB" id="A0A4Y1R9I7"/>
<evidence type="ECO:0000256" key="1">
    <source>
        <dbReference type="SAM" id="MobiDB-lite"/>
    </source>
</evidence>
<protein>
    <submittedName>
        <fullName evidence="2">Uncharacterized protein</fullName>
    </submittedName>
</protein>
<dbReference type="EMBL" id="AP019300">
    <property type="protein sequence ID" value="BBH00833.1"/>
    <property type="molecule type" value="Genomic_DNA"/>
</dbReference>